<name>A0AAW0AT90_9AGAR</name>
<protein>
    <submittedName>
        <fullName evidence="3">Tryptophan dimethylallyl transferase variant 1</fullName>
    </submittedName>
</protein>
<evidence type="ECO:0000313" key="3">
    <source>
        <dbReference type="EMBL" id="KAK7015346.1"/>
    </source>
</evidence>
<dbReference type="NCBIfam" id="TIGR03429">
    <property type="entry name" value="arom_pren_DMATS"/>
    <property type="match status" value="1"/>
</dbReference>
<dbReference type="SFLD" id="SFLDS00036">
    <property type="entry name" value="Aromatic_Prenyltransferase"/>
    <property type="match status" value="1"/>
</dbReference>
<evidence type="ECO:0000256" key="1">
    <source>
        <dbReference type="ARBA" id="ARBA00010209"/>
    </source>
</evidence>
<sequence>MPPGPFFLNSKRTENRFPLGLLYHVFLVADLTPPIICLMRTANYPESAVHSYKLLLQAEILPLLGPSDTAYPSWMTDDHTPVEFSLALSNNGEMLIRFAIEASALRLSGDRSIKSLRKVLQNLSHAMPMKPDFDLHWFDICGEELLLGDTQPPLSHVGPASETFIGFDCGHHFVSMKVYFMPRSRALVTQQSPKEMLARTATRLGLAEPWSKITQFLSHFLPGAKNRLKIYFRTHIYSYMHLVFFLTLGGTLQGDDVSVGLTKARVLWDALTADGPPEQRLRYFASGLVYYELRPDGPNPTSKVYFPVQRHLSNDLSAAKAIDRLTSHLPIFSPENPYSGFIQIVFPHQELSSRSGIHTYACCTVKPVGSEISLYLNPEAFAPERKVGLRGALDPNAVTFDAHIIARFFVRQWELFINGAEDASFCFAPECCLRDLLVFSPSFRMLQGKHNIVHHVLSVSRTFRSVSIVGTVTFKALSHGLCMIL</sequence>
<comment type="caution">
    <text evidence="3">The sequence shown here is derived from an EMBL/GenBank/DDBJ whole genome shotgun (WGS) entry which is preliminary data.</text>
</comment>
<dbReference type="CDD" id="cd13929">
    <property type="entry name" value="PT-DMATS_CymD"/>
    <property type="match status" value="1"/>
</dbReference>
<reference evidence="3 4" key="1">
    <citation type="journal article" date="2024" name="J Genomics">
        <title>Draft genome sequencing and assembly of Favolaschia claudopus CIRM-BRFM 2984 isolated from oak limbs.</title>
        <authorList>
            <person name="Navarro D."/>
            <person name="Drula E."/>
            <person name="Chaduli D."/>
            <person name="Cazenave R."/>
            <person name="Ahrendt S."/>
            <person name="Wang J."/>
            <person name="Lipzen A."/>
            <person name="Daum C."/>
            <person name="Barry K."/>
            <person name="Grigoriev I.V."/>
            <person name="Favel A."/>
            <person name="Rosso M.N."/>
            <person name="Martin F."/>
        </authorList>
    </citation>
    <scope>NUCLEOTIDE SEQUENCE [LARGE SCALE GENOMIC DNA]</scope>
    <source>
        <strain evidence="3 4">CIRM-BRFM 2984</strain>
    </source>
</reference>
<organism evidence="3 4">
    <name type="scientific">Favolaschia claudopus</name>
    <dbReference type="NCBI Taxonomy" id="2862362"/>
    <lineage>
        <taxon>Eukaryota</taxon>
        <taxon>Fungi</taxon>
        <taxon>Dikarya</taxon>
        <taxon>Basidiomycota</taxon>
        <taxon>Agaricomycotina</taxon>
        <taxon>Agaricomycetes</taxon>
        <taxon>Agaricomycetidae</taxon>
        <taxon>Agaricales</taxon>
        <taxon>Marasmiineae</taxon>
        <taxon>Mycenaceae</taxon>
        <taxon>Favolaschia</taxon>
    </lineage>
</organism>
<dbReference type="Pfam" id="PF11991">
    <property type="entry name" value="Trp_DMAT"/>
    <property type="match status" value="1"/>
</dbReference>
<comment type="similarity">
    <text evidence="1">Belongs to the tryptophan dimethylallyltransferase family.</text>
</comment>
<dbReference type="GO" id="GO:0016765">
    <property type="term" value="F:transferase activity, transferring alkyl or aryl (other than methyl) groups"/>
    <property type="evidence" value="ECO:0007669"/>
    <property type="project" value="InterPro"/>
</dbReference>
<dbReference type="PANTHER" id="PTHR40627">
    <property type="entry name" value="INDOLE PRENYLTRANSFERASE TDIB-RELATED"/>
    <property type="match status" value="1"/>
</dbReference>
<dbReference type="PANTHER" id="PTHR40627:SF4">
    <property type="entry name" value="PRENYLTRANSFERASE ASQH1-RELATED"/>
    <property type="match status" value="1"/>
</dbReference>
<dbReference type="InterPro" id="IPR017795">
    <property type="entry name" value="ABBA_NscD-like"/>
</dbReference>
<accession>A0AAW0AT90</accession>
<keyword evidence="2 3" id="KW-0808">Transferase</keyword>
<dbReference type="Proteomes" id="UP001362999">
    <property type="component" value="Unassembled WGS sequence"/>
</dbReference>
<dbReference type="EMBL" id="JAWWNJ010000054">
    <property type="protein sequence ID" value="KAK7015346.1"/>
    <property type="molecule type" value="Genomic_DNA"/>
</dbReference>
<dbReference type="InterPro" id="IPR033964">
    <property type="entry name" value="ABBA"/>
</dbReference>
<dbReference type="GO" id="GO:0009820">
    <property type="term" value="P:alkaloid metabolic process"/>
    <property type="evidence" value="ECO:0007669"/>
    <property type="project" value="InterPro"/>
</dbReference>
<proteinExistence type="inferred from homology"/>
<evidence type="ECO:0000256" key="2">
    <source>
        <dbReference type="ARBA" id="ARBA00022679"/>
    </source>
</evidence>
<dbReference type="SFLD" id="SFLDG01162">
    <property type="entry name" value="I"/>
    <property type="match status" value="1"/>
</dbReference>
<gene>
    <name evidence="3" type="ORF">R3P38DRAFT_3204571</name>
</gene>
<evidence type="ECO:0000313" key="4">
    <source>
        <dbReference type="Proteomes" id="UP001362999"/>
    </source>
</evidence>
<dbReference type="AlphaFoldDB" id="A0AAW0AT90"/>
<keyword evidence="4" id="KW-1185">Reference proteome</keyword>